<organism evidence="2">
    <name type="scientific">freshwater metagenome</name>
    <dbReference type="NCBI Taxonomy" id="449393"/>
    <lineage>
        <taxon>unclassified sequences</taxon>
        <taxon>metagenomes</taxon>
        <taxon>ecological metagenomes</taxon>
    </lineage>
</organism>
<dbReference type="EMBL" id="CAFBMH010000145">
    <property type="protein sequence ID" value="CAB4931646.1"/>
    <property type="molecule type" value="Genomic_DNA"/>
</dbReference>
<dbReference type="PANTHER" id="PTHR12110:SF48">
    <property type="entry name" value="BLL3656 PROTEIN"/>
    <property type="match status" value="1"/>
</dbReference>
<evidence type="ECO:0000259" key="1">
    <source>
        <dbReference type="Pfam" id="PF01261"/>
    </source>
</evidence>
<accession>A0A6J6UJK0</accession>
<dbReference type="InterPro" id="IPR036237">
    <property type="entry name" value="Xyl_isomerase-like_sf"/>
</dbReference>
<dbReference type="PANTHER" id="PTHR12110">
    <property type="entry name" value="HYDROXYPYRUVATE ISOMERASE"/>
    <property type="match status" value="1"/>
</dbReference>
<evidence type="ECO:0000313" key="3">
    <source>
        <dbReference type="EMBL" id="CAB4931646.1"/>
    </source>
</evidence>
<dbReference type="SUPFAM" id="SSF51658">
    <property type="entry name" value="Xylose isomerase-like"/>
    <property type="match status" value="1"/>
</dbReference>
<reference evidence="2" key="1">
    <citation type="submission" date="2020-05" db="EMBL/GenBank/DDBJ databases">
        <authorList>
            <person name="Chiriac C."/>
            <person name="Salcher M."/>
            <person name="Ghai R."/>
            <person name="Kavagutti S V."/>
        </authorList>
    </citation>
    <scope>NUCLEOTIDE SEQUENCE</scope>
</reference>
<proteinExistence type="predicted"/>
<dbReference type="EMBL" id="CAEZYR010000099">
    <property type="protein sequence ID" value="CAB4759415.1"/>
    <property type="molecule type" value="Genomic_DNA"/>
</dbReference>
<dbReference type="AlphaFoldDB" id="A0A6J6UJK0"/>
<evidence type="ECO:0000313" key="2">
    <source>
        <dbReference type="EMBL" id="CAB4759415.1"/>
    </source>
</evidence>
<feature type="domain" description="Xylose isomerase-like TIM barrel" evidence="1">
    <location>
        <begin position="24"/>
        <end position="253"/>
    </location>
</feature>
<dbReference type="Pfam" id="PF01261">
    <property type="entry name" value="AP_endonuc_2"/>
    <property type="match status" value="1"/>
</dbReference>
<dbReference type="InterPro" id="IPR050312">
    <property type="entry name" value="IolE/XylAMocC-like"/>
</dbReference>
<sequence length="272" mass="28840">MLTANDVIFCTGTTRGVDFAVKARAARAAGFTAISMRPGEYDAMLAEGFTPTGVRSFLADLGLRIAELDPVMTWLPGAEAPVGMHQVDDVLAIAAAVEPDCVSVLVPVGATLHLDEATVAFAALCDRGRDAGVRMAIEFFAWSPLDTLLDTWTIVRDAGRANGGMILDTWHHARRGGTVDDLRLVDLSRVWGVQIADAPRAPVVVDLAAESRDHRRWPGAGDLPLAEIVHVLRNGGCTAPLGIEVFGAATDEATATARARLAYASLLPCTGW</sequence>
<gene>
    <name evidence="2" type="ORF">UFOPK2754_02307</name>
    <name evidence="3" type="ORF">UFOPK3543_02690</name>
</gene>
<protein>
    <submittedName>
        <fullName evidence="2">Unannotated protein</fullName>
    </submittedName>
</protein>
<dbReference type="Gene3D" id="3.20.20.150">
    <property type="entry name" value="Divalent-metal-dependent TIM barrel enzymes"/>
    <property type="match status" value="1"/>
</dbReference>
<name>A0A6J6UJK0_9ZZZZ</name>
<dbReference type="InterPro" id="IPR013022">
    <property type="entry name" value="Xyl_isomerase-like_TIM-brl"/>
</dbReference>